<evidence type="ECO:0000313" key="1">
    <source>
        <dbReference type="EMBL" id="SDG26000.1"/>
    </source>
</evidence>
<dbReference type="AlphaFoldDB" id="A0A8G2BN50"/>
<accession>A0A8G2BN50</accession>
<keyword evidence="2" id="KW-1185">Reference proteome</keyword>
<sequence>MALNLIKLCVGVESVEQLAGFQKRRRGELAAAGLPPYNRHLTRNFPRRAEEIMEPRDGPSGSLFWVIKREVRVRQPFHAIEEAVDHEGRRCCALVLEPDLIRVDPRPQRPFQGWRYLEAADAPADLGGGAHDEIDEMPDEMVRELRALGLI</sequence>
<proteinExistence type="predicted"/>
<dbReference type="EMBL" id="FNBW01000013">
    <property type="protein sequence ID" value="SDG26000.1"/>
    <property type="molecule type" value="Genomic_DNA"/>
</dbReference>
<evidence type="ECO:0008006" key="3">
    <source>
        <dbReference type="Google" id="ProtNLM"/>
    </source>
</evidence>
<comment type="caution">
    <text evidence="1">The sequence shown here is derived from an EMBL/GenBank/DDBJ whole genome shotgun (WGS) entry which is preliminary data.</text>
</comment>
<dbReference type="OrthoDB" id="9798292at2"/>
<dbReference type="Pfam" id="PF07370">
    <property type="entry name" value="DUF1489"/>
    <property type="match status" value="1"/>
</dbReference>
<dbReference type="InterPro" id="IPR008320">
    <property type="entry name" value="UCP032025"/>
</dbReference>
<dbReference type="RefSeq" id="WP_028794965.1">
    <property type="nucleotide sequence ID" value="NZ_FNBW01000013.1"/>
</dbReference>
<dbReference type="PIRSF" id="PIRSF032025">
    <property type="entry name" value="UCP032025"/>
    <property type="match status" value="1"/>
</dbReference>
<organism evidence="1 2">
    <name type="scientific">Thalassobaculum litoreum DSM 18839</name>
    <dbReference type="NCBI Taxonomy" id="1123362"/>
    <lineage>
        <taxon>Bacteria</taxon>
        <taxon>Pseudomonadati</taxon>
        <taxon>Pseudomonadota</taxon>
        <taxon>Alphaproteobacteria</taxon>
        <taxon>Rhodospirillales</taxon>
        <taxon>Thalassobaculaceae</taxon>
        <taxon>Thalassobaculum</taxon>
    </lineage>
</organism>
<dbReference type="Proteomes" id="UP000198615">
    <property type="component" value="Unassembled WGS sequence"/>
</dbReference>
<protein>
    <recommendedName>
        <fullName evidence="3">Lysophospholipase</fullName>
    </recommendedName>
</protein>
<name>A0A8G2BN50_9PROT</name>
<reference evidence="1 2" key="1">
    <citation type="submission" date="2016-10" db="EMBL/GenBank/DDBJ databases">
        <authorList>
            <person name="Varghese N."/>
            <person name="Submissions S."/>
        </authorList>
    </citation>
    <scope>NUCLEOTIDE SEQUENCE [LARGE SCALE GENOMIC DNA]</scope>
    <source>
        <strain evidence="1 2">DSM 18839</strain>
    </source>
</reference>
<evidence type="ECO:0000313" key="2">
    <source>
        <dbReference type="Proteomes" id="UP000198615"/>
    </source>
</evidence>
<gene>
    <name evidence="1" type="ORF">SAMN05660686_03810</name>
</gene>